<comment type="caution">
    <text evidence="16">The sequence shown here is derived from an EMBL/GenBank/DDBJ whole genome shotgun (WGS) entry which is preliminary data.</text>
</comment>
<evidence type="ECO:0000313" key="17">
    <source>
        <dbReference type="Proteomes" id="UP000178302"/>
    </source>
</evidence>
<evidence type="ECO:0000313" key="16">
    <source>
        <dbReference type="EMBL" id="OHA12958.1"/>
    </source>
</evidence>
<dbReference type="EMBL" id="MHQZ01000044">
    <property type="protein sequence ID" value="OHA12958.1"/>
    <property type="molecule type" value="Genomic_DNA"/>
</dbReference>
<dbReference type="Pfam" id="PF16927">
    <property type="entry name" value="HisKA_7TM"/>
    <property type="match status" value="1"/>
</dbReference>
<keyword evidence="14" id="KW-1133">Transmembrane helix</keyword>
<dbReference type="InterPro" id="IPR036097">
    <property type="entry name" value="HisK_dim/P_sf"/>
</dbReference>
<reference evidence="16 17" key="1">
    <citation type="journal article" date="2016" name="Nat. Commun.">
        <title>Thousands of microbial genomes shed light on interconnected biogeochemical processes in an aquifer system.</title>
        <authorList>
            <person name="Anantharaman K."/>
            <person name="Brown C.T."/>
            <person name="Hug L.A."/>
            <person name="Sharon I."/>
            <person name="Castelle C.J."/>
            <person name="Probst A.J."/>
            <person name="Thomas B.C."/>
            <person name="Singh A."/>
            <person name="Wilkins M.J."/>
            <person name="Karaoz U."/>
            <person name="Brodie E.L."/>
            <person name="Williams K.H."/>
            <person name="Hubbard S.S."/>
            <person name="Banfield J.F."/>
        </authorList>
    </citation>
    <scope>NUCLEOTIDE SEQUENCE [LARGE SCALE GENOMIC DNA]</scope>
</reference>
<evidence type="ECO:0000256" key="1">
    <source>
        <dbReference type="ARBA" id="ARBA00000085"/>
    </source>
</evidence>
<dbReference type="InterPro" id="IPR004358">
    <property type="entry name" value="Sig_transdc_His_kin-like_C"/>
</dbReference>
<dbReference type="PANTHER" id="PTHR43711">
    <property type="entry name" value="TWO-COMPONENT HISTIDINE KINASE"/>
    <property type="match status" value="1"/>
</dbReference>
<evidence type="ECO:0000256" key="6">
    <source>
        <dbReference type="ARBA" id="ARBA00022553"/>
    </source>
</evidence>
<evidence type="ECO:0000256" key="13">
    <source>
        <dbReference type="SAM" id="Coils"/>
    </source>
</evidence>
<keyword evidence="14" id="KW-0812">Transmembrane</keyword>
<feature type="transmembrane region" description="Helical" evidence="14">
    <location>
        <begin position="258"/>
        <end position="277"/>
    </location>
</feature>
<keyword evidence="6" id="KW-0597">Phosphoprotein</keyword>
<keyword evidence="11" id="KW-0902">Two-component regulatory system</keyword>
<evidence type="ECO:0000259" key="15">
    <source>
        <dbReference type="PROSITE" id="PS50109"/>
    </source>
</evidence>
<dbReference type="PROSITE" id="PS50109">
    <property type="entry name" value="HIS_KIN"/>
    <property type="match status" value="1"/>
</dbReference>
<evidence type="ECO:0000256" key="3">
    <source>
        <dbReference type="ARBA" id="ARBA00004314"/>
    </source>
</evidence>
<dbReference type="GO" id="GO:0005524">
    <property type="term" value="F:ATP binding"/>
    <property type="evidence" value="ECO:0007669"/>
    <property type="project" value="UniProtKB-KW"/>
</dbReference>
<feature type="transmembrane region" description="Helical" evidence="14">
    <location>
        <begin position="230"/>
        <end position="252"/>
    </location>
</feature>
<keyword evidence="5" id="KW-1003">Cell membrane</keyword>
<keyword evidence="12 14" id="KW-0472">Membrane</keyword>
<dbReference type="PANTHER" id="PTHR43711:SF31">
    <property type="entry name" value="HISTIDINE KINASE"/>
    <property type="match status" value="1"/>
</dbReference>
<keyword evidence="9" id="KW-0418">Kinase</keyword>
<dbReference type="AlphaFoldDB" id="A0A1G2LMX2"/>
<feature type="transmembrane region" description="Helical" evidence="14">
    <location>
        <begin position="43"/>
        <end position="62"/>
    </location>
</feature>
<dbReference type="SMART" id="SM00388">
    <property type="entry name" value="HisKA"/>
    <property type="match status" value="1"/>
</dbReference>
<evidence type="ECO:0000256" key="12">
    <source>
        <dbReference type="ARBA" id="ARBA00023136"/>
    </source>
</evidence>
<evidence type="ECO:0000256" key="5">
    <source>
        <dbReference type="ARBA" id="ARBA00022475"/>
    </source>
</evidence>
<dbReference type="InterPro" id="IPR003594">
    <property type="entry name" value="HATPase_dom"/>
</dbReference>
<feature type="transmembrane region" description="Helical" evidence="14">
    <location>
        <begin position="74"/>
        <end position="95"/>
    </location>
</feature>
<accession>A0A1G2LMX2</accession>
<evidence type="ECO:0000256" key="8">
    <source>
        <dbReference type="ARBA" id="ARBA00022741"/>
    </source>
</evidence>
<feature type="transmembrane region" description="Helical" evidence="14">
    <location>
        <begin position="179"/>
        <end position="196"/>
    </location>
</feature>
<dbReference type="InterPro" id="IPR003661">
    <property type="entry name" value="HisK_dim/P_dom"/>
</dbReference>
<evidence type="ECO:0000256" key="2">
    <source>
        <dbReference type="ARBA" id="ARBA00004236"/>
    </source>
</evidence>
<dbReference type="InterPro" id="IPR031621">
    <property type="entry name" value="HisKA_7TM"/>
</dbReference>
<organism evidence="16 17">
    <name type="scientific">Candidatus Tagabacteria bacterium RIFCSPLOWO2_01_FULL_39_11</name>
    <dbReference type="NCBI Taxonomy" id="1802295"/>
    <lineage>
        <taxon>Bacteria</taxon>
        <taxon>Candidatus Tagaibacteriota</taxon>
    </lineage>
</organism>
<dbReference type="Proteomes" id="UP000178302">
    <property type="component" value="Unassembled WGS sequence"/>
</dbReference>
<keyword evidence="7" id="KW-0808">Transferase</keyword>
<feature type="transmembrane region" description="Helical" evidence="14">
    <location>
        <begin position="202"/>
        <end position="218"/>
    </location>
</feature>
<dbReference type="PRINTS" id="PR00344">
    <property type="entry name" value="BCTRLSENSOR"/>
</dbReference>
<dbReference type="InterPro" id="IPR036890">
    <property type="entry name" value="HATPase_C_sf"/>
</dbReference>
<dbReference type="SUPFAM" id="SSF47384">
    <property type="entry name" value="Homodimeric domain of signal transducing histidine kinase"/>
    <property type="match status" value="1"/>
</dbReference>
<dbReference type="GO" id="GO:0045121">
    <property type="term" value="C:membrane raft"/>
    <property type="evidence" value="ECO:0007669"/>
    <property type="project" value="UniProtKB-SubCell"/>
</dbReference>
<evidence type="ECO:0000256" key="11">
    <source>
        <dbReference type="ARBA" id="ARBA00023012"/>
    </source>
</evidence>
<dbReference type="Gene3D" id="1.10.287.130">
    <property type="match status" value="1"/>
</dbReference>
<dbReference type="CDD" id="cd00082">
    <property type="entry name" value="HisKA"/>
    <property type="match status" value="1"/>
</dbReference>
<dbReference type="EC" id="2.7.13.3" evidence="4"/>
<feature type="transmembrane region" description="Helical" evidence="14">
    <location>
        <begin position="102"/>
        <end position="119"/>
    </location>
</feature>
<evidence type="ECO:0000256" key="9">
    <source>
        <dbReference type="ARBA" id="ARBA00022777"/>
    </source>
</evidence>
<dbReference type="GO" id="GO:0005886">
    <property type="term" value="C:plasma membrane"/>
    <property type="evidence" value="ECO:0007669"/>
    <property type="project" value="UniProtKB-SubCell"/>
</dbReference>
<dbReference type="FunFam" id="3.30.565.10:FF:000023">
    <property type="entry name" value="PAS domain-containing sensor histidine kinase"/>
    <property type="match status" value="1"/>
</dbReference>
<evidence type="ECO:0000256" key="14">
    <source>
        <dbReference type="SAM" id="Phobius"/>
    </source>
</evidence>
<feature type="transmembrane region" description="Helical" evidence="14">
    <location>
        <begin position="139"/>
        <end position="158"/>
    </location>
</feature>
<keyword evidence="13" id="KW-0175">Coiled coil</keyword>
<evidence type="ECO:0000256" key="10">
    <source>
        <dbReference type="ARBA" id="ARBA00022840"/>
    </source>
</evidence>
<feature type="domain" description="Histidine kinase" evidence="15">
    <location>
        <begin position="317"/>
        <end position="540"/>
    </location>
</feature>
<dbReference type="Pfam" id="PF00512">
    <property type="entry name" value="HisKA"/>
    <property type="match status" value="1"/>
</dbReference>
<dbReference type="Pfam" id="PF02518">
    <property type="entry name" value="HATPase_c"/>
    <property type="match status" value="1"/>
</dbReference>
<feature type="transmembrane region" description="Helical" evidence="14">
    <location>
        <begin position="12"/>
        <end position="31"/>
    </location>
</feature>
<protein>
    <recommendedName>
        <fullName evidence="4">histidine kinase</fullName>
        <ecNumber evidence="4">2.7.13.3</ecNumber>
    </recommendedName>
</protein>
<dbReference type="GO" id="GO:0000155">
    <property type="term" value="F:phosphorelay sensor kinase activity"/>
    <property type="evidence" value="ECO:0007669"/>
    <property type="project" value="InterPro"/>
</dbReference>
<dbReference type="SMART" id="SM00387">
    <property type="entry name" value="HATPase_c"/>
    <property type="match status" value="1"/>
</dbReference>
<proteinExistence type="predicted"/>
<sequence length="540" mass="62129">MIFDISQLNIYSLPPLITSIFVLILGIFVLLNNKKSELNIVYFFMNFAVFLWHFGYFLMYISSNEEMARTAQRIVYIGVPFIAAVLYHFSVVFAQLKSQKKLVIFPYIFSAIFSYYAVATDSLLTVSRRFWGYHTLVHAYNFSFFLAFWLLILTWAEINLFLNFKRTDTDLDLERYKKRFVFISFLVGAFGILDFIPHYGFSFYPIGYLPILFLAYGIGRSIVKYSLFNIKIIATELFGGILVMILFVRLVLSESLNNVILNAIIFLGTITAIILIIKGVKKEVQTKEKIEKLAEELKTTNNRLKQLDEEKSEFLSIASHQLRTPMTVIKGYISMIMEESFGKFNKGTKDILMKVYISNERLIKLINDLLDISRIERGKMEYDFKPRSLKELVSEIVTELKPNAEEKGLKLIVRVDKKNLPEVLIDESYIRQVIINLIDNALKYTTEGKIEVEIAKRIESEQPKIILSVKDSGAGISKETMPYLFQRYSRGAKTYSKFAEGMGLGLYIAKKIIDGHKGKIWAESEGQGKGSSFYIELPAI</sequence>
<dbReference type="InterPro" id="IPR050736">
    <property type="entry name" value="Sensor_HK_Regulatory"/>
</dbReference>
<dbReference type="SUPFAM" id="SSF55874">
    <property type="entry name" value="ATPase domain of HSP90 chaperone/DNA topoisomerase II/histidine kinase"/>
    <property type="match status" value="1"/>
</dbReference>
<name>A0A1G2LMX2_9BACT</name>
<dbReference type="Gene3D" id="3.30.565.10">
    <property type="entry name" value="Histidine kinase-like ATPase, C-terminal domain"/>
    <property type="match status" value="1"/>
</dbReference>
<keyword evidence="8" id="KW-0547">Nucleotide-binding</keyword>
<keyword evidence="10" id="KW-0067">ATP-binding</keyword>
<evidence type="ECO:0000256" key="7">
    <source>
        <dbReference type="ARBA" id="ARBA00022679"/>
    </source>
</evidence>
<dbReference type="InterPro" id="IPR005467">
    <property type="entry name" value="His_kinase_dom"/>
</dbReference>
<gene>
    <name evidence="16" type="ORF">A2909_01105</name>
</gene>
<dbReference type="FunFam" id="1.10.287.130:FF:000001">
    <property type="entry name" value="Two-component sensor histidine kinase"/>
    <property type="match status" value="1"/>
</dbReference>
<comment type="subcellular location">
    <subcellularLocation>
        <location evidence="2">Cell membrane</location>
    </subcellularLocation>
    <subcellularLocation>
        <location evidence="3">Membrane raft</location>
        <topology evidence="3">Multi-pass membrane protein</topology>
    </subcellularLocation>
</comment>
<feature type="coiled-coil region" evidence="13">
    <location>
        <begin position="280"/>
        <end position="310"/>
    </location>
</feature>
<comment type="catalytic activity">
    <reaction evidence="1">
        <text>ATP + protein L-histidine = ADP + protein N-phospho-L-histidine.</text>
        <dbReference type="EC" id="2.7.13.3"/>
    </reaction>
</comment>
<evidence type="ECO:0000256" key="4">
    <source>
        <dbReference type="ARBA" id="ARBA00012438"/>
    </source>
</evidence>